<protein>
    <recommendedName>
        <fullName evidence="3">Heterokaryon incompatibility domain-containing protein</fullName>
    </recommendedName>
</protein>
<keyword evidence="2" id="KW-1185">Reference proteome</keyword>
<evidence type="ECO:0000313" key="2">
    <source>
        <dbReference type="Proteomes" id="UP000070121"/>
    </source>
</evidence>
<reference evidence="1 2" key="1">
    <citation type="submission" date="2014-02" db="EMBL/GenBank/DDBJ databases">
        <title>The genome sequence of Colletotrichum salicis CBS 607.94.</title>
        <authorList>
            <person name="Baroncelli R."/>
            <person name="Thon M.R."/>
        </authorList>
    </citation>
    <scope>NUCLEOTIDE SEQUENCE [LARGE SCALE GENOMIC DNA]</scope>
    <source>
        <strain evidence="1 2">CBS 607.94</strain>
    </source>
</reference>
<dbReference type="Proteomes" id="UP000070121">
    <property type="component" value="Unassembled WGS sequence"/>
</dbReference>
<name>A0A135RSW1_9PEZI</name>
<proteinExistence type="predicted"/>
<gene>
    <name evidence="1" type="ORF">CSAL01_00356</name>
</gene>
<accession>A0A135RSW1</accession>
<dbReference type="PANTHER" id="PTHR33112:SF16">
    <property type="entry name" value="HETEROKARYON INCOMPATIBILITY DOMAIN-CONTAINING PROTEIN"/>
    <property type="match status" value="1"/>
</dbReference>
<organism evidence="1 2">
    <name type="scientific">Colletotrichum salicis</name>
    <dbReference type="NCBI Taxonomy" id="1209931"/>
    <lineage>
        <taxon>Eukaryota</taxon>
        <taxon>Fungi</taxon>
        <taxon>Dikarya</taxon>
        <taxon>Ascomycota</taxon>
        <taxon>Pezizomycotina</taxon>
        <taxon>Sordariomycetes</taxon>
        <taxon>Hypocreomycetidae</taxon>
        <taxon>Glomerellales</taxon>
        <taxon>Glomerellaceae</taxon>
        <taxon>Colletotrichum</taxon>
        <taxon>Colletotrichum acutatum species complex</taxon>
    </lineage>
</organism>
<comment type="caution">
    <text evidence="1">The sequence shown here is derived from an EMBL/GenBank/DDBJ whole genome shotgun (WGS) entry which is preliminary data.</text>
</comment>
<sequence>MARLFTTCDSADELDTILERSPWGSRGWCFQEKALSHRAILFTSEGVFLQCQEATFMLDGTRIADSKHAPSTKLFAGRTVCHRPQARKPNFPSWSWLGWDSSVIFERGLLNSAHAHQMTGDERGEVVVVGRGIEVRYPSHRLRKPAALSLDPHAKDGIFGFPASLVSGFFNKPSLDLVASIADLRISPSPGKIEDSNGLYAVYPAICVELSLRCLPPYGVYTNDAPPRHGDQTLRIYDVKDHEDHGACEVKKPVGFIWLNCAWRDSRPKALYMEFMALSGHPGAGTSESWCITMLMCLLKPDSCKRYDSYERLQVMDCCITEATWMSIGAATKMPHIL</sequence>
<dbReference type="AlphaFoldDB" id="A0A135RSW1"/>
<dbReference type="STRING" id="1209931.A0A135RSW1"/>
<dbReference type="OrthoDB" id="2958217at2759"/>
<dbReference type="EMBL" id="JFFI01002702">
    <property type="protein sequence ID" value="KXH26810.1"/>
    <property type="molecule type" value="Genomic_DNA"/>
</dbReference>
<evidence type="ECO:0008006" key="3">
    <source>
        <dbReference type="Google" id="ProtNLM"/>
    </source>
</evidence>
<evidence type="ECO:0000313" key="1">
    <source>
        <dbReference type="EMBL" id="KXH26810.1"/>
    </source>
</evidence>
<dbReference type="PANTHER" id="PTHR33112">
    <property type="entry name" value="DOMAIN PROTEIN, PUTATIVE-RELATED"/>
    <property type="match status" value="1"/>
</dbReference>